<dbReference type="EMBL" id="CP001801">
    <property type="protein sequence ID" value="ACX96493.1"/>
    <property type="molecule type" value="Genomic_DNA"/>
</dbReference>
<keyword evidence="3 7" id="KW-0812">Transmembrane</keyword>
<evidence type="ECO:0000256" key="5">
    <source>
        <dbReference type="ARBA" id="ARBA00023136"/>
    </source>
</evidence>
<feature type="compositionally biased region" description="Polar residues" evidence="6">
    <location>
        <begin position="95"/>
        <end position="105"/>
    </location>
</feature>
<dbReference type="RefSeq" id="WP_012824526.1">
    <property type="nucleotide sequence ID" value="NC_013422.1"/>
</dbReference>
<dbReference type="InterPro" id="IPR005498">
    <property type="entry name" value="T4SS_VirB10/TraB/TrbI"/>
</dbReference>
<comment type="similarity">
    <text evidence="2">Belongs to the TrbI/VirB10 family.</text>
</comment>
<keyword evidence="4 7" id="KW-1133">Transmembrane helix</keyword>
<dbReference type="HOGENOM" id="CLU_042657_2_1_6"/>
<dbReference type="Pfam" id="PF03743">
    <property type="entry name" value="TrbI"/>
    <property type="match status" value="1"/>
</dbReference>
<dbReference type="eggNOG" id="COG2948">
    <property type="taxonomic scope" value="Bacteria"/>
</dbReference>
<proteinExistence type="inferred from homology"/>
<protein>
    <submittedName>
        <fullName evidence="8">Conjugation TrbI family protein</fullName>
    </submittedName>
</protein>
<feature type="region of interest" description="Disordered" evidence="6">
    <location>
        <begin position="161"/>
        <end position="185"/>
    </location>
</feature>
<evidence type="ECO:0000256" key="7">
    <source>
        <dbReference type="SAM" id="Phobius"/>
    </source>
</evidence>
<dbReference type="STRING" id="555778.Hneap_1667"/>
<evidence type="ECO:0000256" key="3">
    <source>
        <dbReference type="ARBA" id="ARBA00022692"/>
    </source>
</evidence>
<evidence type="ECO:0000256" key="1">
    <source>
        <dbReference type="ARBA" id="ARBA00004167"/>
    </source>
</evidence>
<dbReference type="AlphaFoldDB" id="D0L1C0"/>
<keyword evidence="9" id="KW-1185">Reference proteome</keyword>
<dbReference type="KEGG" id="hna:Hneap_1667"/>
<evidence type="ECO:0000313" key="9">
    <source>
        <dbReference type="Proteomes" id="UP000009102"/>
    </source>
</evidence>
<evidence type="ECO:0000313" key="8">
    <source>
        <dbReference type="EMBL" id="ACX96493.1"/>
    </source>
</evidence>
<reference evidence="8 9" key="1">
    <citation type="submission" date="2009-10" db="EMBL/GenBank/DDBJ databases">
        <title>Complete sequence of Halothiobacillus neapolitanus c2.</title>
        <authorList>
            <consortium name="US DOE Joint Genome Institute"/>
            <person name="Lucas S."/>
            <person name="Copeland A."/>
            <person name="Lapidus A."/>
            <person name="Glavina del Rio T."/>
            <person name="Tice H."/>
            <person name="Bruce D."/>
            <person name="Goodwin L."/>
            <person name="Pitluck S."/>
            <person name="Davenport K."/>
            <person name="Brettin T."/>
            <person name="Detter J.C."/>
            <person name="Han C."/>
            <person name="Tapia R."/>
            <person name="Larimer F."/>
            <person name="Land M."/>
            <person name="Hauser L."/>
            <person name="Kyrpides N."/>
            <person name="Mikhailova N."/>
            <person name="Kerfeld C."/>
            <person name="Cannon G."/>
            <person name="Heinhort S."/>
        </authorList>
    </citation>
    <scope>NUCLEOTIDE SEQUENCE [LARGE SCALE GENOMIC DNA]</scope>
    <source>
        <strain evidence="9">ATCC 23641 / c2</strain>
    </source>
</reference>
<dbReference type="CDD" id="cd16429">
    <property type="entry name" value="VirB10"/>
    <property type="match status" value="1"/>
</dbReference>
<accession>D0L1C0</accession>
<dbReference type="Gene3D" id="2.40.128.260">
    <property type="entry name" value="Type IV secretion system, VirB10/TraB/TrbI"/>
    <property type="match status" value="1"/>
</dbReference>
<evidence type="ECO:0000256" key="4">
    <source>
        <dbReference type="ARBA" id="ARBA00022989"/>
    </source>
</evidence>
<feature type="region of interest" description="Disordered" evidence="6">
    <location>
        <begin position="93"/>
        <end position="143"/>
    </location>
</feature>
<feature type="compositionally biased region" description="Polar residues" evidence="6">
    <location>
        <begin position="12"/>
        <end position="22"/>
    </location>
</feature>
<name>D0L1C0_HALNC</name>
<evidence type="ECO:0000256" key="2">
    <source>
        <dbReference type="ARBA" id="ARBA00010265"/>
    </source>
</evidence>
<gene>
    <name evidence="8" type="ordered locus">Hneap_1667</name>
</gene>
<feature type="region of interest" description="Disordered" evidence="6">
    <location>
        <begin position="1"/>
        <end position="22"/>
    </location>
</feature>
<keyword evidence="5 7" id="KW-0472">Membrane</keyword>
<feature type="transmembrane region" description="Helical" evidence="7">
    <location>
        <begin position="35"/>
        <end position="55"/>
    </location>
</feature>
<evidence type="ECO:0000256" key="6">
    <source>
        <dbReference type="SAM" id="MobiDB-lite"/>
    </source>
</evidence>
<dbReference type="InterPro" id="IPR042217">
    <property type="entry name" value="T4SS_VirB10/TrbI"/>
</dbReference>
<dbReference type="OrthoDB" id="9766860at2"/>
<sequence length="439" mass="45537">MSKTPTVEPAGLSSSGKPLTTKTEPKLGIRVSKRAALLLAIPVALAGGVVIYNIFSRGDEPTLASADKPKTVESAMDVAESINQKAARLVAPSLPTASDQHSGSAASDKPNAKPTTNQATAPDLSHATPSNEQPKPLTPAEQAAQRLADERLQRLQQAMDAATKTKSFRDANGGAPMDEPSINRGSLGQVSGLGLAASGSGFNPSSLLGNAAGQGTQGDQKDKKAFLQAAKAEIATPTLAASVKPAQSPFEINSGTVIPAVLVTGLNSDLPGEIIGQVSENVFDTATGNHLLIPKGAKLFGQYDSQVSYGQNRLLVAWQRVIFPNGSTLEIGGMGGVDKTGSAGFEGQVDNHYWRLFTGALMTSIFSAGIQLSQPQTNNNNGVQGTGQTIGAAVGQQIGQLGVSISQKNLAIQPTIVIRQGYRFSVMVDKDVVFPGAYQ</sequence>
<dbReference type="Proteomes" id="UP000009102">
    <property type="component" value="Chromosome"/>
</dbReference>
<comment type="subcellular location">
    <subcellularLocation>
        <location evidence="1">Membrane</location>
        <topology evidence="1">Single-pass membrane protein</topology>
    </subcellularLocation>
</comment>
<dbReference type="GO" id="GO:0016020">
    <property type="term" value="C:membrane"/>
    <property type="evidence" value="ECO:0007669"/>
    <property type="project" value="UniProtKB-SubCell"/>
</dbReference>
<organism evidence="8 9">
    <name type="scientific">Halothiobacillus neapolitanus (strain ATCC 23641 / DSM 15147 / CIP 104769 / NCIMB 8539 / c2)</name>
    <name type="common">Thiobacillus neapolitanus</name>
    <dbReference type="NCBI Taxonomy" id="555778"/>
    <lineage>
        <taxon>Bacteria</taxon>
        <taxon>Pseudomonadati</taxon>
        <taxon>Pseudomonadota</taxon>
        <taxon>Gammaproteobacteria</taxon>
        <taxon>Chromatiales</taxon>
        <taxon>Halothiobacillaceae</taxon>
        <taxon>Halothiobacillus</taxon>
    </lineage>
</organism>